<name>A0A9W6TEY1_9STRA</name>
<dbReference type="PANTHER" id="PTHR31198">
    <property type="entry name" value="COILED-COIL DOMAIN-CONTAINING PROTEIN 84"/>
    <property type="match status" value="1"/>
</dbReference>
<dbReference type="Pfam" id="PF14968">
    <property type="entry name" value="CCDC84"/>
    <property type="match status" value="1"/>
</dbReference>
<feature type="region of interest" description="Disordered" evidence="1">
    <location>
        <begin position="78"/>
        <end position="141"/>
    </location>
</feature>
<accession>A0A9W6TEY1</accession>
<evidence type="ECO:0000313" key="3">
    <source>
        <dbReference type="Proteomes" id="UP001165083"/>
    </source>
</evidence>
<comment type="caution">
    <text evidence="2">The sequence shown here is derived from an EMBL/GenBank/DDBJ whole genome shotgun (WGS) entry which is preliminary data.</text>
</comment>
<dbReference type="Proteomes" id="UP001165083">
    <property type="component" value="Unassembled WGS sequence"/>
</dbReference>
<dbReference type="OrthoDB" id="1892805at2759"/>
<dbReference type="EMBL" id="BSXW01000068">
    <property type="protein sequence ID" value="GMF11197.1"/>
    <property type="molecule type" value="Genomic_DNA"/>
</dbReference>
<feature type="region of interest" description="Disordered" evidence="1">
    <location>
        <begin position="156"/>
        <end position="239"/>
    </location>
</feature>
<proteinExistence type="predicted"/>
<organism evidence="2 3">
    <name type="scientific">Phytophthora lilii</name>
    <dbReference type="NCBI Taxonomy" id="2077276"/>
    <lineage>
        <taxon>Eukaryota</taxon>
        <taxon>Sar</taxon>
        <taxon>Stramenopiles</taxon>
        <taxon>Oomycota</taxon>
        <taxon>Peronosporomycetes</taxon>
        <taxon>Peronosporales</taxon>
        <taxon>Peronosporaceae</taxon>
        <taxon>Phytophthora</taxon>
    </lineage>
</organism>
<sequence length="259" mass="28899">MKRAEWIPWAIDQLVKEEQADHPETQHGADSTAFVHRVTDLARGEGLTSIAKVSWSASVGNVHTAAVPPWMVQSEEEYKRCNRREQAAPPPSLPTRPNDKAEGSDKKRRDIFSELQSKTEYGPNWLPNFGGVWQEGPRSKTKQAFRKTVNLAQASRDQPIATTTISQVPERAALQRVPPPKSIQPSPPPPQRLENHRPGPAERTTQLECEIPAPSVSKSSSIEASEDKSKTANSLDAKKQLLLAQKERLRAKMAARRRQ</sequence>
<evidence type="ECO:0000313" key="2">
    <source>
        <dbReference type="EMBL" id="GMF11197.1"/>
    </source>
</evidence>
<dbReference type="InterPro" id="IPR028015">
    <property type="entry name" value="CCDC84-like"/>
</dbReference>
<dbReference type="PANTHER" id="PTHR31198:SF1">
    <property type="entry name" value="CENTROSOMAL AT-AC SPLICING FACTOR"/>
    <property type="match status" value="1"/>
</dbReference>
<dbReference type="AlphaFoldDB" id="A0A9W6TEY1"/>
<feature type="compositionally biased region" description="Basic and acidic residues" evidence="1">
    <location>
        <begin position="97"/>
        <end position="112"/>
    </location>
</feature>
<reference evidence="2" key="1">
    <citation type="submission" date="2023-04" db="EMBL/GenBank/DDBJ databases">
        <title>Phytophthora lilii NBRC 32176.</title>
        <authorList>
            <person name="Ichikawa N."/>
            <person name="Sato H."/>
            <person name="Tonouchi N."/>
        </authorList>
    </citation>
    <scope>NUCLEOTIDE SEQUENCE</scope>
    <source>
        <strain evidence="2">NBRC 32176</strain>
    </source>
</reference>
<feature type="compositionally biased region" description="Pro residues" evidence="1">
    <location>
        <begin position="177"/>
        <end position="191"/>
    </location>
</feature>
<evidence type="ECO:0000256" key="1">
    <source>
        <dbReference type="SAM" id="MobiDB-lite"/>
    </source>
</evidence>
<keyword evidence="3" id="KW-1185">Reference proteome</keyword>
<feature type="compositionally biased region" description="Polar residues" evidence="1">
    <location>
        <begin position="156"/>
        <end position="167"/>
    </location>
</feature>
<protein>
    <submittedName>
        <fullName evidence="2">Unnamed protein product</fullName>
    </submittedName>
</protein>
<feature type="compositionally biased region" description="Low complexity" evidence="1">
    <location>
        <begin position="211"/>
        <end position="223"/>
    </location>
</feature>
<gene>
    <name evidence="2" type="ORF">Plil01_000192700</name>
</gene>